<dbReference type="Pfam" id="PF13677">
    <property type="entry name" value="MotB_plug"/>
    <property type="match status" value="1"/>
</dbReference>
<dbReference type="SUPFAM" id="SSF103088">
    <property type="entry name" value="OmpA-like"/>
    <property type="match status" value="1"/>
</dbReference>
<reference evidence="11" key="1">
    <citation type="submission" date="2012-11" db="EMBL/GenBank/DDBJ databases">
        <authorList>
            <person name="Singh A."/>
            <person name="Pinnaka A.K."/>
            <person name="Vaidya B."/>
        </authorList>
    </citation>
    <scope>NUCLEOTIDE SEQUENCE [LARGE SCALE GENOMIC DNA]</scope>
    <source>
        <strain evidence="11">AK23</strain>
    </source>
</reference>
<comment type="subcellular location">
    <subcellularLocation>
        <location evidence="1">Cell membrane</location>
        <topology evidence="1">Single-pass membrane protein</topology>
    </subcellularLocation>
</comment>
<dbReference type="PROSITE" id="PS51123">
    <property type="entry name" value="OMPA_2"/>
    <property type="match status" value="1"/>
</dbReference>
<evidence type="ECO:0000256" key="3">
    <source>
        <dbReference type="ARBA" id="ARBA00022475"/>
    </source>
</evidence>
<dbReference type="Proteomes" id="UP000019464">
    <property type="component" value="Unassembled WGS sequence"/>
</dbReference>
<gene>
    <name evidence="10" type="primary">motB_1</name>
    <name evidence="10" type="ORF">D791_00030</name>
</gene>
<keyword evidence="5 8" id="KW-1133">Transmembrane helix</keyword>
<evidence type="ECO:0000313" key="10">
    <source>
        <dbReference type="EMBL" id="EXJ12689.1"/>
    </source>
</evidence>
<evidence type="ECO:0000256" key="4">
    <source>
        <dbReference type="ARBA" id="ARBA00022692"/>
    </source>
</evidence>
<dbReference type="PANTHER" id="PTHR30329:SF21">
    <property type="entry name" value="LIPOPROTEIN YIAD-RELATED"/>
    <property type="match status" value="1"/>
</dbReference>
<dbReference type="AlphaFoldDB" id="W9V020"/>
<sequence length="267" mass="29514">MKASRKQQLLEENDGPGWITTFADLMTLLLVFFVLLFSISSIEMESFEETARSISLALSREGSSNSLIELEVSAPDTSQIPEIDHPIINRSSEDSFLADQMRFQQALLEAANAELSEIATDLNAALNRSDMGSWVEIGTPKDGKLNLRVNGAIMFETGSANIRRSMMPVLDSVLEIALMNPGFKLEIQGHTDNTPINTEQFPSNWELSAVRATTVLRFLVEGGLAPIRVTATGYGDTLPLVPNDSEINQAMNRRIEFVLEKIELPKL</sequence>
<accession>W9V020</accession>
<evidence type="ECO:0000313" key="11">
    <source>
        <dbReference type="Proteomes" id="UP000019464"/>
    </source>
</evidence>
<name>W9V020_9GAMM</name>
<dbReference type="OrthoDB" id="9815217at2"/>
<dbReference type="RefSeq" id="WP_036506279.1">
    <property type="nucleotide sequence ID" value="NZ_AONB01000001.1"/>
</dbReference>
<dbReference type="GO" id="GO:0005886">
    <property type="term" value="C:plasma membrane"/>
    <property type="evidence" value="ECO:0007669"/>
    <property type="project" value="UniProtKB-SubCell"/>
</dbReference>
<keyword evidence="11" id="KW-1185">Reference proteome</keyword>
<comment type="caution">
    <text evidence="10">The sequence shown here is derived from an EMBL/GenBank/DDBJ whole genome shotgun (WGS) entry which is preliminary data.</text>
</comment>
<feature type="domain" description="OmpA-like" evidence="9">
    <location>
        <begin position="142"/>
        <end position="263"/>
    </location>
</feature>
<evidence type="ECO:0000256" key="5">
    <source>
        <dbReference type="ARBA" id="ARBA00022989"/>
    </source>
</evidence>
<keyword evidence="6 7" id="KW-0472">Membrane</keyword>
<dbReference type="Pfam" id="PF00691">
    <property type="entry name" value="OmpA"/>
    <property type="match status" value="1"/>
</dbReference>
<evidence type="ECO:0000256" key="2">
    <source>
        <dbReference type="ARBA" id="ARBA00008914"/>
    </source>
</evidence>
<protein>
    <submittedName>
        <fullName evidence="10">Chemotaxis protein MotB</fullName>
    </submittedName>
</protein>
<dbReference type="Gene3D" id="3.30.1330.60">
    <property type="entry name" value="OmpA-like domain"/>
    <property type="match status" value="1"/>
</dbReference>
<keyword evidence="3" id="KW-1003">Cell membrane</keyword>
<keyword evidence="4 8" id="KW-0812">Transmembrane</keyword>
<proteinExistence type="inferred from homology"/>
<comment type="similarity">
    <text evidence="2">Belongs to the MotB family.</text>
</comment>
<dbReference type="InterPro" id="IPR025713">
    <property type="entry name" value="MotB-like_N_dom"/>
</dbReference>
<dbReference type="PANTHER" id="PTHR30329">
    <property type="entry name" value="STATOR ELEMENT OF FLAGELLAR MOTOR COMPLEX"/>
    <property type="match status" value="1"/>
</dbReference>
<dbReference type="CDD" id="cd07185">
    <property type="entry name" value="OmpA_C-like"/>
    <property type="match status" value="1"/>
</dbReference>
<evidence type="ECO:0000259" key="9">
    <source>
        <dbReference type="PROSITE" id="PS51123"/>
    </source>
</evidence>
<evidence type="ECO:0000256" key="6">
    <source>
        <dbReference type="ARBA" id="ARBA00023136"/>
    </source>
</evidence>
<evidence type="ECO:0000256" key="1">
    <source>
        <dbReference type="ARBA" id="ARBA00004162"/>
    </source>
</evidence>
<organism evidence="10 11">
    <name type="scientific">Nitrincola nitratireducens</name>
    <dbReference type="NCBI Taxonomy" id="1229521"/>
    <lineage>
        <taxon>Bacteria</taxon>
        <taxon>Pseudomonadati</taxon>
        <taxon>Pseudomonadota</taxon>
        <taxon>Gammaproteobacteria</taxon>
        <taxon>Oceanospirillales</taxon>
        <taxon>Oceanospirillaceae</taxon>
        <taxon>Nitrincola</taxon>
    </lineage>
</organism>
<dbReference type="PATRIC" id="fig|1229521.3.peg.32"/>
<dbReference type="InterPro" id="IPR050330">
    <property type="entry name" value="Bact_OuterMem_StrucFunc"/>
</dbReference>
<feature type="transmembrane region" description="Helical" evidence="8">
    <location>
        <begin position="21"/>
        <end position="42"/>
    </location>
</feature>
<evidence type="ECO:0000256" key="8">
    <source>
        <dbReference type="SAM" id="Phobius"/>
    </source>
</evidence>
<evidence type="ECO:0000256" key="7">
    <source>
        <dbReference type="PROSITE-ProRule" id="PRU00473"/>
    </source>
</evidence>
<dbReference type="STRING" id="1229521.D791_00030"/>
<dbReference type="EMBL" id="AONB01000001">
    <property type="protein sequence ID" value="EXJ12689.1"/>
    <property type="molecule type" value="Genomic_DNA"/>
</dbReference>
<dbReference type="InterPro" id="IPR036737">
    <property type="entry name" value="OmpA-like_sf"/>
</dbReference>
<dbReference type="InterPro" id="IPR006665">
    <property type="entry name" value="OmpA-like"/>
</dbReference>
<reference evidence="10 11" key="2">
    <citation type="journal article" date="2015" name="Syst. Appl. Microbiol.">
        <title>Nitrincola nitratireducens sp. nov. isolated from a haloalkaline crater lake.</title>
        <authorList>
            <person name="Singh A."/>
            <person name="Vaidya B."/>
            <person name="Tanuku N.R."/>
            <person name="Pinnaka A.K."/>
        </authorList>
    </citation>
    <scope>NUCLEOTIDE SEQUENCE [LARGE SCALE GENOMIC DNA]</scope>
    <source>
        <strain evidence="10 11">AK23</strain>
    </source>
</reference>